<dbReference type="PANTHER" id="PTHR30346:SF0">
    <property type="entry name" value="HCA OPERON TRANSCRIPTIONAL ACTIVATOR HCAR"/>
    <property type="match status" value="1"/>
</dbReference>
<dbReference type="PRINTS" id="PR00039">
    <property type="entry name" value="HTHLYSR"/>
</dbReference>
<protein>
    <submittedName>
        <fullName evidence="6">LysR family transcriptional regulator</fullName>
    </submittedName>
</protein>
<evidence type="ECO:0000313" key="6">
    <source>
        <dbReference type="EMBL" id="NUU49059.1"/>
    </source>
</evidence>
<evidence type="ECO:0000256" key="3">
    <source>
        <dbReference type="ARBA" id="ARBA00023125"/>
    </source>
</evidence>
<comment type="similarity">
    <text evidence="1">Belongs to the LysR transcriptional regulatory family.</text>
</comment>
<dbReference type="AlphaFoldDB" id="A0A7Y6B7Z2"/>
<dbReference type="EMBL" id="JABMCH010000071">
    <property type="protein sequence ID" value="NUU49059.1"/>
    <property type="molecule type" value="Genomic_DNA"/>
</dbReference>
<dbReference type="Gene3D" id="1.10.10.10">
    <property type="entry name" value="Winged helix-like DNA-binding domain superfamily/Winged helix DNA-binding domain"/>
    <property type="match status" value="1"/>
</dbReference>
<evidence type="ECO:0000256" key="2">
    <source>
        <dbReference type="ARBA" id="ARBA00023015"/>
    </source>
</evidence>
<dbReference type="SUPFAM" id="SSF46785">
    <property type="entry name" value="Winged helix' DNA-binding domain"/>
    <property type="match status" value="1"/>
</dbReference>
<dbReference type="CDD" id="cd08414">
    <property type="entry name" value="PBP2_LTTR_aromatics_like"/>
    <property type="match status" value="1"/>
</dbReference>
<name>A0A7Y6B7Z2_9SPHN</name>
<feature type="domain" description="HTH lysR-type" evidence="5">
    <location>
        <begin position="6"/>
        <end position="63"/>
    </location>
</feature>
<comment type="caution">
    <text evidence="6">The sequence shown here is derived from an EMBL/GenBank/DDBJ whole genome shotgun (WGS) entry which is preliminary data.</text>
</comment>
<dbReference type="SUPFAM" id="SSF53850">
    <property type="entry name" value="Periplasmic binding protein-like II"/>
    <property type="match status" value="1"/>
</dbReference>
<dbReference type="Pfam" id="PF03466">
    <property type="entry name" value="LysR_substrate"/>
    <property type="match status" value="1"/>
</dbReference>
<evidence type="ECO:0000259" key="5">
    <source>
        <dbReference type="PROSITE" id="PS50931"/>
    </source>
</evidence>
<keyword evidence="3" id="KW-0238">DNA-binding</keyword>
<keyword evidence="4" id="KW-0804">Transcription</keyword>
<accession>A0A7Y6B7Z2</accession>
<proteinExistence type="inferred from homology"/>
<keyword evidence="7" id="KW-1185">Reference proteome</keyword>
<evidence type="ECO:0000256" key="1">
    <source>
        <dbReference type="ARBA" id="ARBA00009437"/>
    </source>
</evidence>
<sequence>MPDLSLDLRNLRYAIAAAQHRSFRRAAAALNISQSTLTRRVQLLEHRIGFRIFDRSPSGVQLTNAGQLFLEEASTGMHQLGQAILLAASVHKGERGELQVGVVVPLAAGRLHLALKEFHRRYPRIRVCLHEGSSEQDLARVMTGELDISFLAGTPKTSGQDVQLLWTESIYVALPSSHRLAKREELHWRDIRDEVFVVTQRGAGPEIRNYLVRKLSMPGFSPKIDVHDVSRQSLLSVVAMGYGITLTSGSIVDGMAEGVAFRPIGGDPEQLRYSAVWSPSNSNPALGCMLRLIRDVAAGRRGLNGAVRA</sequence>
<dbReference type="Pfam" id="PF00126">
    <property type="entry name" value="HTH_1"/>
    <property type="match status" value="1"/>
</dbReference>
<dbReference type="InterPro" id="IPR036388">
    <property type="entry name" value="WH-like_DNA-bd_sf"/>
</dbReference>
<evidence type="ECO:0000313" key="7">
    <source>
        <dbReference type="Proteomes" id="UP000536441"/>
    </source>
</evidence>
<dbReference type="RefSeq" id="WP_013041704.1">
    <property type="nucleotide sequence ID" value="NZ_CBCRYR010000006.1"/>
</dbReference>
<dbReference type="Gene3D" id="3.40.190.10">
    <property type="entry name" value="Periplasmic binding protein-like II"/>
    <property type="match status" value="2"/>
</dbReference>
<dbReference type="InterPro" id="IPR005119">
    <property type="entry name" value="LysR_subst-bd"/>
</dbReference>
<reference evidence="6 7" key="1">
    <citation type="submission" date="2020-05" db="EMBL/GenBank/DDBJ databases">
        <title>Genome Sequencing of Type Strains.</title>
        <authorList>
            <person name="Lemaire J.F."/>
            <person name="Inderbitzin P."/>
            <person name="Gregorio O.A."/>
            <person name="Collins S.B."/>
            <person name="Wespe N."/>
            <person name="Knight-Connoni V."/>
        </authorList>
    </citation>
    <scope>NUCLEOTIDE SEQUENCE [LARGE SCALE GENOMIC DNA]</scope>
    <source>
        <strain evidence="6 7">DSM 100049</strain>
    </source>
</reference>
<keyword evidence="2" id="KW-0805">Transcription regulation</keyword>
<organism evidence="6 7">
    <name type="scientific">Sphingomonas zeae</name>
    <dbReference type="NCBI Taxonomy" id="1646122"/>
    <lineage>
        <taxon>Bacteria</taxon>
        <taxon>Pseudomonadati</taxon>
        <taxon>Pseudomonadota</taxon>
        <taxon>Alphaproteobacteria</taxon>
        <taxon>Sphingomonadales</taxon>
        <taxon>Sphingomonadaceae</taxon>
        <taxon>Sphingomonas</taxon>
    </lineage>
</organism>
<dbReference type="InterPro" id="IPR036390">
    <property type="entry name" value="WH_DNA-bd_sf"/>
</dbReference>
<gene>
    <name evidence="6" type="ORF">HP438_18980</name>
</gene>
<dbReference type="PROSITE" id="PS50931">
    <property type="entry name" value="HTH_LYSR"/>
    <property type="match status" value="1"/>
</dbReference>
<dbReference type="GO" id="GO:0003677">
    <property type="term" value="F:DNA binding"/>
    <property type="evidence" value="ECO:0007669"/>
    <property type="project" value="UniProtKB-KW"/>
</dbReference>
<dbReference type="FunFam" id="1.10.10.10:FF:000001">
    <property type="entry name" value="LysR family transcriptional regulator"/>
    <property type="match status" value="1"/>
</dbReference>
<dbReference type="GO" id="GO:0032993">
    <property type="term" value="C:protein-DNA complex"/>
    <property type="evidence" value="ECO:0007669"/>
    <property type="project" value="TreeGrafter"/>
</dbReference>
<evidence type="ECO:0000256" key="4">
    <source>
        <dbReference type="ARBA" id="ARBA00023163"/>
    </source>
</evidence>
<dbReference type="GO" id="GO:0003700">
    <property type="term" value="F:DNA-binding transcription factor activity"/>
    <property type="evidence" value="ECO:0007669"/>
    <property type="project" value="InterPro"/>
</dbReference>
<dbReference type="Proteomes" id="UP000536441">
    <property type="component" value="Unassembled WGS sequence"/>
</dbReference>
<dbReference type="GeneID" id="29275720"/>
<dbReference type="InterPro" id="IPR000847">
    <property type="entry name" value="LysR_HTH_N"/>
</dbReference>
<dbReference type="PANTHER" id="PTHR30346">
    <property type="entry name" value="TRANSCRIPTIONAL DUAL REGULATOR HCAR-RELATED"/>
    <property type="match status" value="1"/>
</dbReference>